<evidence type="ECO:0000313" key="1">
    <source>
        <dbReference type="EMBL" id="JAD27233.1"/>
    </source>
</evidence>
<reference evidence="1" key="1">
    <citation type="submission" date="2014-09" db="EMBL/GenBank/DDBJ databases">
        <authorList>
            <person name="Magalhaes I.L.F."/>
            <person name="Oliveira U."/>
            <person name="Santos F.R."/>
            <person name="Vidigal T.H.D.A."/>
            <person name="Brescovit A.D."/>
            <person name="Santos A.J."/>
        </authorList>
    </citation>
    <scope>NUCLEOTIDE SEQUENCE</scope>
    <source>
        <tissue evidence="1">Shoot tissue taken approximately 20 cm above the soil surface</tissue>
    </source>
</reference>
<organism evidence="1">
    <name type="scientific">Arundo donax</name>
    <name type="common">Giant reed</name>
    <name type="synonym">Donax arundinaceus</name>
    <dbReference type="NCBI Taxonomy" id="35708"/>
    <lineage>
        <taxon>Eukaryota</taxon>
        <taxon>Viridiplantae</taxon>
        <taxon>Streptophyta</taxon>
        <taxon>Embryophyta</taxon>
        <taxon>Tracheophyta</taxon>
        <taxon>Spermatophyta</taxon>
        <taxon>Magnoliopsida</taxon>
        <taxon>Liliopsida</taxon>
        <taxon>Poales</taxon>
        <taxon>Poaceae</taxon>
        <taxon>PACMAD clade</taxon>
        <taxon>Arundinoideae</taxon>
        <taxon>Arundineae</taxon>
        <taxon>Arundo</taxon>
    </lineage>
</organism>
<protein>
    <submittedName>
        <fullName evidence="1">Uncharacterized protein</fullName>
    </submittedName>
</protein>
<name>A0A0A9SJN2_ARUDO</name>
<proteinExistence type="predicted"/>
<dbReference type="EMBL" id="GBRH01270662">
    <property type="protein sequence ID" value="JAD27233.1"/>
    <property type="molecule type" value="Transcribed_RNA"/>
</dbReference>
<sequence>MMKLNSTRCKFATKNITMQCLPNWSECTSLADRYNLHKTRRSHELHENMFQLHVRTINPGLTQKNTQADTIMV</sequence>
<accession>A0A0A9SJN2</accession>
<dbReference type="AlphaFoldDB" id="A0A0A9SJN2"/>
<reference evidence="1" key="2">
    <citation type="journal article" date="2015" name="Data Brief">
        <title>Shoot transcriptome of the giant reed, Arundo donax.</title>
        <authorList>
            <person name="Barrero R.A."/>
            <person name="Guerrero F.D."/>
            <person name="Moolhuijzen P."/>
            <person name="Goolsby J.A."/>
            <person name="Tidwell J."/>
            <person name="Bellgard S.E."/>
            <person name="Bellgard M.I."/>
        </authorList>
    </citation>
    <scope>NUCLEOTIDE SEQUENCE</scope>
    <source>
        <tissue evidence="1">Shoot tissue taken approximately 20 cm above the soil surface</tissue>
    </source>
</reference>